<evidence type="ECO:0000313" key="5">
    <source>
        <dbReference type="Proteomes" id="UP000838878"/>
    </source>
</evidence>
<dbReference type="PANTHER" id="PTHR46190:SF1">
    <property type="entry name" value="SI:CH211-201H21.5"/>
    <property type="match status" value="1"/>
</dbReference>
<evidence type="ECO:0000256" key="2">
    <source>
        <dbReference type="SAM" id="SignalP"/>
    </source>
</evidence>
<protein>
    <recommendedName>
        <fullName evidence="3">Inosine/uridine-preferring nucleoside hydrolase domain-containing protein</fullName>
    </recommendedName>
</protein>
<proteinExistence type="inferred from homology"/>
<dbReference type="Gene3D" id="3.90.245.10">
    <property type="entry name" value="Ribonucleoside hydrolase-like"/>
    <property type="match status" value="1"/>
</dbReference>
<feature type="domain" description="Inosine/uridine-preferring nucleoside hydrolase" evidence="3">
    <location>
        <begin position="25"/>
        <end position="319"/>
    </location>
</feature>
<dbReference type="AlphaFoldDB" id="A0A8J9VJM4"/>
<dbReference type="Pfam" id="PF01156">
    <property type="entry name" value="IU_nuc_hydro"/>
    <property type="match status" value="1"/>
</dbReference>
<organism evidence="4 5">
    <name type="scientific">Brenthis ino</name>
    <name type="common">lesser marbled fritillary</name>
    <dbReference type="NCBI Taxonomy" id="405034"/>
    <lineage>
        <taxon>Eukaryota</taxon>
        <taxon>Metazoa</taxon>
        <taxon>Ecdysozoa</taxon>
        <taxon>Arthropoda</taxon>
        <taxon>Hexapoda</taxon>
        <taxon>Insecta</taxon>
        <taxon>Pterygota</taxon>
        <taxon>Neoptera</taxon>
        <taxon>Endopterygota</taxon>
        <taxon>Lepidoptera</taxon>
        <taxon>Glossata</taxon>
        <taxon>Ditrysia</taxon>
        <taxon>Papilionoidea</taxon>
        <taxon>Nymphalidae</taxon>
        <taxon>Heliconiinae</taxon>
        <taxon>Argynnini</taxon>
        <taxon>Brenthis</taxon>
    </lineage>
</organism>
<dbReference type="InterPro" id="IPR052775">
    <property type="entry name" value="IUN_hydrolase"/>
</dbReference>
<reference evidence="4" key="1">
    <citation type="submission" date="2021-12" db="EMBL/GenBank/DDBJ databases">
        <authorList>
            <person name="Martin H S."/>
        </authorList>
    </citation>
    <scope>NUCLEOTIDE SEQUENCE</scope>
</reference>
<keyword evidence="5" id="KW-1185">Reference proteome</keyword>
<comment type="similarity">
    <text evidence="1">Belongs to the IUNH family.</text>
</comment>
<dbReference type="InterPro" id="IPR001910">
    <property type="entry name" value="Inosine/uridine_hydrolase_dom"/>
</dbReference>
<feature type="non-terminal residue" evidence="4">
    <location>
        <position position="332"/>
    </location>
</feature>
<dbReference type="OrthoDB" id="432381at2759"/>
<accession>A0A8J9VJM4</accession>
<dbReference type="PANTHER" id="PTHR46190">
    <property type="entry name" value="SI:CH211-201H21.5-RELATED"/>
    <property type="match status" value="1"/>
</dbReference>
<evidence type="ECO:0000259" key="3">
    <source>
        <dbReference type="Pfam" id="PF01156"/>
    </source>
</evidence>
<dbReference type="GO" id="GO:0016799">
    <property type="term" value="F:hydrolase activity, hydrolyzing N-glycosyl compounds"/>
    <property type="evidence" value="ECO:0007669"/>
    <property type="project" value="InterPro"/>
</dbReference>
<dbReference type="EMBL" id="OV170223">
    <property type="protein sequence ID" value="CAH0722918.1"/>
    <property type="molecule type" value="Genomic_DNA"/>
</dbReference>
<sequence>MVAFIYFVVYLILNGFHGAATNKKLIIDQDGGADDAMAIFMGVLNEKYFQGPEIVAITTTHGNVDEKQAFNNTQRILTVADRRDIPIYRGSSSSLIRNYPSDNFFGYDGLGDTLKEDFKPIAAQKDHAVFGLIEMSKKFKGELIIVTLGALTNIALAKKIDPDFMSRLSHLYIAAGHIYSDDFQEPEFNALRDVESYRIVLEKSDPEKTTVIPFSQILEYQNISKEWRQDILGSINTKIMRNQNIYETKSLNSSSSWSLLDPSAMAIALNEDLIVKDTLYSKNDIILCGEKRGVNTNDFTSTTDANCKVVYKVRKHEYKQFLYDLFSAELYN</sequence>
<gene>
    <name evidence="4" type="ORF">BINO364_LOCUS8804</name>
</gene>
<dbReference type="InterPro" id="IPR036452">
    <property type="entry name" value="Ribo_hydro-like"/>
</dbReference>
<feature type="signal peptide" evidence="2">
    <location>
        <begin position="1"/>
        <end position="18"/>
    </location>
</feature>
<keyword evidence="2" id="KW-0732">Signal</keyword>
<dbReference type="Proteomes" id="UP000838878">
    <property type="component" value="Chromosome 3"/>
</dbReference>
<name>A0A8J9VJM4_9NEOP</name>
<feature type="chain" id="PRO_5035466636" description="Inosine/uridine-preferring nucleoside hydrolase domain-containing protein" evidence="2">
    <location>
        <begin position="19"/>
        <end position="332"/>
    </location>
</feature>
<evidence type="ECO:0000256" key="1">
    <source>
        <dbReference type="ARBA" id="ARBA00009176"/>
    </source>
</evidence>
<evidence type="ECO:0000313" key="4">
    <source>
        <dbReference type="EMBL" id="CAH0722918.1"/>
    </source>
</evidence>
<dbReference type="SUPFAM" id="SSF53590">
    <property type="entry name" value="Nucleoside hydrolase"/>
    <property type="match status" value="1"/>
</dbReference>